<dbReference type="HOGENOM" id="CLU_043966_1_3_0"/>
<protein>
    <submittedName>
        <fullName evidence="2">Bifunctional deaminase-reductase domain protein</fullName>
    </submittedName>
</protein>
<dbReference type="eggNOG" id="COG0262">
    <property type="taxonomic scope" value="Bacteria"/>
</dbReference>
<sequence>MLVYQSQKFKSCCHVTIRVTADCYARWIEATATKGGCFIVTVDGYYEAKDKTIDKLFQFYHSDYVDDQNFDHYAAERLRAADTLILSGRTSFLGNKQYWTSVPNDPNATPIRRELADLYHRTDKLVISDTIRLPDLAPWKNTRIVSIADAPNEIRTLKEQPGRDMLILMGRVLWNALLVHRLIDELHLTTFPIIAGDGIPLFNGRPPIALKLIHSRQWQGSGNSLACYRVDYESALSEREAE</sequence>
<dbReference type="SUPFAM" id="SSF53597">
    <property type="entry name" value="Dihydrofolate reductase-like"/>
    <property type="match status" value="1"/>
</dbReference>
<dbReference type="STRING" id="316274.Haur_2085"/>
<dbReference type="EMBL" id="CP000875">
    <property type="protein sequence ID" value="ABX04725.1"/>
    <property type="molecule type" value="Genomic_DNA"/>
</dbReference>
<gene>
    <name evidence="2" type="ordered locus">Haur_2085</name>
</gene>
<proteinExistence type="predicted"/>
<organism evidence="2 3">
    <name type="scientific">Herpetosiphon aurantiacus (strain ATCC 23779 / DSM 785 / 114-95)</name>
    <dbReference type="NCBI Taxonomy" id="316274"/>
    <lineage>
        <taxon>Bacteria</taxon>
        <taxon>Bacillati</taxon>
        <taxon>Chloroflexota</taxon>
        <taxon>Chloroflexia</taxon>
        <taxon>Herpetosiphonales</taxon>
        <taxon>Herpetosiphonaceae</taxon>
        <taxon>Herpetosiphon</taxon>
    </lineage>
</organism>
<evidence type="ECO:0000313" key="3">
    <source>
        <dbReference type="Proteomes" id="UP000000787"/>
    </source>
</evidence>
<dbReference type="InParanoid" id="A9AW75"/>
<keyword evidence="3" id="KW-1185">Reference proteome</keyword>
<dbReference type="Proteomes" id="UP000000787">
    <property type="component" value="Chromosome"/>
</dbReference>
<accession>A9AW75</accession>
<dbReference type="Pfam" id="PF01872">
    <property type="entry name" value="RibD_C"/>
    <property type="match status" value="1"/>
</dbReference>
<dbReference type="Gene3D" id="3.40.430.10">
    <property type="entry name" value="Dihydrofolate Reductase, subunit A"/>
    <property type="match status" value="1"/>
</dbReference>
<dbReference type="GO" id="GO:0008703">
    <property type="term" value="F:5-amino-6-(5-phosphoribosylamino)uracil reductase activity"/>
    <property type="evidence" value="ECO:0007669"/>
    <property type="project" value="InterPro"/>
</dbReference>
<dbReference type="AlphaFoldDB" id="A9AW75"/>
<dbReference type="BioCyc" id="HAUR316274:GHYA-2113-MONOMER"/>
<feature type="domain" description="Bacterial bifunctional deaminase-reductase C-terminal" evidence="1">
    <location>
        <begin position="38"/>
        <end position="217"/>
    </location>
</feature>
<name>A9AW75_HERA2</name>
<reference evidence="2 3" key="1">
    <citation type="journal article" date="2011" name="Stand. Genomic Sci.">
        <title>Complete genome sequence of the filamentous gliding predatory bacterium Herpetosiphon aurantiacus type strain (114-95(T)).</title>
        <authorList>
            <person name="Kiss H."/>
            <person name="Nett M."/>
            <person name="Domin N."/>
            <person name="Martin K."/>
            <person name="Maresca J.A."/>
            <person name="Copeland A."/>
            <person name="Lapidus A."/>
            <person name="Lucas S."/>
            <person name="Berry K.W."/>
            <person name="Glavina Del Rio T."/>
            <person name="Dalin E."/>
            <person name="Tice H."/>
            <person name="Pitluck S."/>
            <person name="Richardson P."/>
            <person name="Bruce D."/>
            <person name="Goodwin L."/>
            <person name="Han C."/>
            <person name="Detter J.C."/>
            <person name="Schmutz J."/>
            <person name="Brettin T."/>
            <person name="Land M."/>
            <person name="Hauser L."/>
            <person name="Kyrpides N.C."/>
            <person name="Ivanova N."/>
            <person name="Goker M."/>
            <person name="Woyke T."/>
            <person name="Klenk H.P."/>
            <person name="Bryant D.A."/>
        </authorList>
    </citation>
    <scope>NUCLEOTIDE SEQUENCE [LARGE SCALE GENOMIC DNA]</scope>
    <source>
        <strain evidence="3">ATCC 23779 / DSM 785 / 114-95</strain>
    </source>
</reference>
<evidence type="ECO:0000313" key="2">
    <source>
        <dbReference type="EMBL" id="ABX04725.1"/>
    </source>
</evidence>
<dbReference type="InterPro" id="IPR002734">
    <property type="entry name" value="RibDG_C"/>
</dbReference>
<dbReference type="InterPro" id="IPR024072">
    <property type="entry name" value="DHFR-like_dom_sf"/>
</dbReference>
<dbReference type="KEGG" id="hau:Haur_2085"/>
<evidence type="ECO:0000259" key="1">
    <source>
        <dbReference type="Pfam" id="PF01872"/>
    </source>
</evidence>
<dbReference type="GO" id="GO:0009231">
    <property type="term" value="P:riboflavin biosynthetic process"/>
    <property type="evidence" value="ECO:0007669"/>
    <property type="project" value="InterPro"/>
</dbReference>